<feature type="transmembrane region" description="Helical" evidence="1">
    <location>
        <begin position="115"/>
        <end position="135"/>
    </location>
</feature>
<dbReference type="STRING" id="1120964.GCA_001313265_04251"/>
<evidence type="ECO:0000313" key="2">
    <source>
        <dbReference type="EMBL" id="SEG25190.1"/>
    </source>
</evidence>
<reference evidence="3" key="1">
    <citation type="submission" date="2016-10" db="EMBL/GenBank/DDBJ databases">
        <authorList>
            <person name="Varghese N."/>
            <person name="Submissions S."/>
        </authorList>
    </citation>
    <scope>NUCLEOTIDE SEQUENCE [LARGE SCALE GENOMIC DNA]</scope>
    <source>
        <strain evidence="3">DSM 17298</strain>
    </source>
</reference>
<sequence length="491" mass="55983">MKYLWYKFSEILGQALISDQTKQSHSETLLSFFKVNDPFRLIGVAAYLILLAVLAKVFFDFPMTEPRLLWMVLGERLSDGFFLFQDTIDDTGPLAAGFFAFVDLLFGRSDFAYELIGRLLVLFQIIHWNVVLIRYRVFDENTYLPAIIMAALFHLSFEMVGLSPTLLGSTFLVLAIGQLFSQTVLQKETSESTLLIGIYGGIATGFHLNFVIFLPYLIFTGIAISGFSFRQLLLALIGFFLPLLLVLVFFFWNNGHSETLQILPEIFTYKKYSYQPLASWMILAGFPLILALVGYFYSAVLRGSTINQQKQRQLIILWLVFSLIQFLLVKRQAAFQLLIFIPGLTYLITQFFLNMRRGMIAKLAFLILLFGLPVGGWWFIQTQLHANSTYFVKTQTGNLNTSGEKIMVLSEDSSPYLENSLGGPFLNFNLTKAYLASEKTLEQKAQIFQNLINQKPQLVIDPEGIFKNLLEELPALKNLYNESEPGIFRLK</sequence>
<name>A0A1H5YN58_9BACT</name>
<gene>
    <name evidence="2" type="ORF">SAMN03080598_03087</name>
</gene>
<protein>
    <recommendedName>
        <fullName evidence="4">Dolichyl-phosphate-mannose-protein mannosyltransferase</fullName>
    </recommendedName>
</protein>
<keyword evidence="1" id="KW-0472">Membrane</keyword>
<feature type="transmembrane region" description="Helical" evidence="1">
    <location>
        <begin position="360"/>
        <end position="380"/>
    </location>
</feature>
<organism evidence="2 3">
    <name type="scientific">Algoriphagus boritolerans DSM 17298 = JCM 18970</name>
    <dbReference type="NCBI Taxonomy" id="1120964"/>
    <lineage>
        <taxon>Bacteria</taxon>
        <taxon>Pseudomonadati</taxon>
        <taxon>Bacteroidota</taxon>
        <taxon>Cytophagia</taxon>
        <taxon>Cytophagales</taxon>
        <taxon>Cyclobacteriaceae</taxon>
        <taxon>Algoriphagus</taxon>
    </lineage>
</organism>
<feature type="transmembrane region" description="Helical" evidence="1">
    <location>
        <begin position="147"/>
        <end position="176"/>
    </location>
</feature>
<evidence type="ECO:0000313" key="3">
    <source>
        <dbReference type="Proteomes" id="UP000236736"/>
    </source>
</evidence>
<feature type="transmembrane region" description="Helical" evidence="1">
    <location>
        <begin position="231"/>
        <end position="252"/>
    </location>
</feature>
<feature type="transmembrane region" description="Helical" evidence="1">
    <location>
        <begin position="335"/>
        <end position="353"/>
    </location>
</feature>
<evidence type="ECO:0000256" key="1">
    <source>
        <dbReference type="SAM" id="Phobius"/>
    </source>
</evidence>
<accession>A0A1H5YN58</accession>
<dbReference type="AlphaFoldDB" id="A0A1H5YN58"/>
<feature type="transmembrane region" description="Helical" evidence="1">
    <location>
        <begin position="196"/>
        <end position="219"/>
    </location>
</feature>
<evidence type="ECO:0008006" key="4">
    <source>
        <dbReference type="Google" id="ProtNLM"/>
    </source>
</evidence>
<feature type="transmembrane region" description="Helical" evidence="1">
    <location>
        <begin position="313"/>
        <end position="329"/>
    </location>
</feature>
<keyword evidence="1" id="KW-0812">Transmembrane</keyword>
<feature type="transmembrane region" description="Helical" evidence="1">
    <location>
        <begin position="277"/>
        <end position="301"/>
    </location>
</feature>
<dbReference type="Proteomes" id="UP000236736">
    <property type="component" value="Unassembled WGS sequence"/>
</dbReference>
<feature type="transmembrane region" description="Helical" evidence="1">
    <location>
        <begin position="39"/>
        <end position="59"/>
    </location>
</feature>
<keyword evidence="1" id="KW-1133">Transmembrane helix</keyword>
<proteinExistence type="predicted"/>
<keyword evidence="3" id="KW-1185">Reference proteome</keyword>
<dbReference type="EMBL" id="FNVR01000020">
    <property type="protein sequence ID" value="SEG25190.1"/>
    <property type="molecule type" value="Genomic_DNA"/>
</dbReference>